<evidence type="ECO:0000313" key="2">
    <source>
        <dbReference type="Proteomes" id="UP000007590"/>
    </source>
</evidence>
<proteinExistence type="predicted"/>
<sequence>MNIKMMVKRIGAHPPPVWDARGLPVGLFAKRTKRGFIF</sequence>
<evidence type="ECO:0000313" key="1">
    <source>
        <dbReference type="EMBL" id="AFD08942.1"/>
    </source>
</evidence>
<dbReference type="Proteomes" id="UP000007590">
    <property type="component" value="Chromosome"/>
</dbReference>
<reference evidence="1" key="1">
    <citation type="submission" date="2012-02" db="EMBL/GenBank/DDBJ databases">
        <title>The complete genome of Solitalea canadensis DSM 3403.</title>
        <authorList>
            <consortium name="US DOE Joint Genome Institute (JGI-PGF)"/>
            <person name="Lucas S."/>
            <person name="Copeland A."/>
            <person name="Lapidus A."/>
            <person name="Glavina del Rio T."/>
            <person name="Dalin E."/>
            <person name="Tice H."/>
            <person name="Bruce D."/>
            <person name="Goodwin L."/>
            <person name="Pitluck S."/>
            <person name="Peters L."/>
            <person name="Ovchinnikova G."/>
            <person name="Lu M."/>
            <person name="Kyrpides N."/>
            <person name="Mavromatis K."/>
            <person name="Ivanova N."/>
            <person name="Brettin T."/>
            <person name="Detter J.C."/>
            <person name="Han C."/>
            <person name="Larimer F."/>
            <person name="Land M."/>
            <person name="Hauser L."/>
            <person name="Markowitz V."/>
            <person name="Cheng J.-F."/>
            <person name="Hugenholtz P."/>
            <person name="Woyke T."/>
            <person name="Wu D."/>
            <person name="Spring S."/>
            <person name="Schroeder M."/>
            <person name="Kopitz M."/>
            <person name="Brambilla E."/>
            <person name="Klenk H.-P."/>
            <person name="Eisen J.A."/>
        </authorList>
    </citation>
    <scope>NUCLEOTIDE SEQUENCE</scope>
    <source>
        <strain evidence="1">DSM 3403</strain>
    </source>
</reference>
<dbReference type="HOGENOM" id="CLU_3333114_0_0_10"/>
<keyword evidence="2" id="KW-1185">Reference proteome</keyword>
<organism evidence="1 2">
    <name type="scientific">Solitalea canadensis (strain ATCC 29591 / DSM 3403 / JCM 21819 / LMG 8368 / NBRC 15130 / NCIMB 12057 / USAM 9D)</name>
    <name type="common">Flexibacter canadensis</name>
    <dbReference type="NCBI Taxonomy" id="929556"/>
    <lineage>
        <taxon>Bacteria</taxon>
        <taxon>Pseudomonadati</taxon>
        <taxon>Bacteroidota</taxon>
        <taxon>Sphingobacteriia</taxon>
        <taxon>Sphingobacteriales</taxon>
        <taxon>Sphingobacteriaceae</taxon>
        <taxon>Solitalea</taxon>
    </lineage>
</organism>
<dbReference type="AlphaFoldDB" id="H8KM20"/>
<name>H8KM20_SOLCM</name>
<accession>H8KM20</accession>
<dbReference type="STRING" id="929556.Solca_3947"/>
<dbReference type="KEGG" id="scn:Solca_3947"/>
<gene>
    <name evidence="1" type="ordered locus">Solca_3947</name>
</gene>
<protein>
    <submittedName>
        <fullName evidence="1">Uncharacterized protein</fullName>
    </submittedName>
</protein>
<dbReference type="EMBL" id="CP003349">
    <property type="protein sequence ID" value="AFD08942.1"/>
    <property type="molecule type" value="Genomic_DNA"/>
</dbReference>